<name>A0A1I6L4W4_9EURY</name>
<organism evidence="1 2">
    <name type="scientific">Halomicrobium zhouii</name>
    <dbReference type="NCBI Taxonomy" id="767519"/>
    <lineage>
        <taxon>Archaea</taxon>
        <taxon>Methanobacteriati</taxon>
        <taxon>Methanobacteriota</taxon>
        <taxon>Stenosarchaea group</taxon>
        <taxon>Halobacteria</taxon>
        <taxon>Halobacteriales</taxon>
        <taxon>Haloarculaceae</taxon>
        <taxon>Halomicrobium</taxon>
    </lineage>
</organism>
<proteinExistence type="predicted"/>
<dbReference type="STRING" id="767519.SAMN05216559_2046"/>
<dbReference type="SUPFAM" id="SSF101386">
    <property type="entry name" value="all-alpha NTP pyrophosphatases"/>
    <property type="match status" value="1"/>
</dbReference>
<dbReference type="CDD" id="cd11532">
    <property type="entry name" value="NTP-PPase_COG4997"/>
    <property type="match status" value="1"/>
</dbReference>
<dbReference type="OrthoDB" id="313097at2157"/>
<evidence type="ECO:0000313" key="2">
    <source>
        <dbReference type="Proteomes" id="UP000199062"/>
    </source>
</evidence>
<dbReference type="AlphaFoldDB" id="A0A1I6L4W4"/>
<gene>
    <name evidence="1" type="ORF">SAMN05216559_2046</name>
</gene>
<evidence type="ECO:0000313" key="1">
    <source>
        <dbReference type="EMBL" id="SFR98509.1"/>
    </source>
</evidence>
<dbReference type="EMBL" id="FOZK01000002">
    <property type="protein sequence ID" value="SFR98509.1"/>
    <property type="molecule type" value="Genomic_DNA"/>
</dbReference>
<keyword evidence="2" id="KW-1185">Reference proteome</keyword>
<protein>
    <submittedName>
        <fullName evidence="1">Predicted house-cleaning noncanonical NTP pyrophosphatase, all-alpha NTP-PPase (MazG) superfamily</fullName>
    </submittedName>
</protein>
<reference evidence="1 2" key="1">
    <citation type="submission" date="2016-10" db="EMBL/GenBank/DDBJ databases">
        <authorList>
            <person name="de Groot N.N."/>
        </authorList>
    </citation>
    <scope>NUCLEOTIDE SEQUENCE [LARGE SCALE GENOMIC DNA]</scope>
    <source>
        <strain evidence="1 2">CGMCC 1.10457</strain>
    </source>
</reference>
<accession>A0A1I6L4W4</accession>
<dbReference type="InterPro" id="IPR038735">
    <property type="entry name" value="MSMEG_1276-like_NTP-PPase_dom"/>
</dbReference>
<dbReference type="Proteomes" id="UP000199062">
    <property type="component" value="Unassembled WGS sequence"/>
</dbReference>
<dbReference type="RefSeq" id="WP_089816429.1">
    <property type="nucleotide sequence ID" value="NZ_FOZK01000002.1"/>
</dbReference>
<sequence length="109" mass="12053">MRETYDKLVRDGIPELIRADGDEPVTRVVEGEAYRERLQDKLDEEVAEFHESGDVEELADVLAVVDALAEACGSSSTELADIRRAKAAERGEFEEGVVLESVRRSSGDE</sequence>